<keyword evidence="3" id="KW-0560">Oxidoreductase</keyword>
<dbReference type="GO" id="GO:0016491">
    <property type="term" value="F:oxidoreductase activity"/>
    <property type="evidence" value="ECO:0007669"/>
    <property type="project" value="UniProtKB-KW"/>
</dbReference>
<dbReference type="OrthoDB" id="9876299at2759"/>
<dbReference type="Proteomes" id="UP000234275">
    <property type="component" value="Unassembled WGS sequence"/>
</dbReference>
<proteinExistence type="inferred from homology"/>
<evidence type="ECO:0000256" key="1">
    <source>
        <dbReference type="ARBA" id="ARBA00006484"/>
    </source>
</evidence>
<sequence>MSTSTITNVLITGVARGIGLSLLKAYLSRPNHTIIGTVRNTSSPSTSTLTTLSTAPNTHLILLSIESTSASDYPAAVAQLHEAGIRHLDLVIANAGICPDPCPLVQLDVEDVSKAFAVNTVGPIMLFQAVRGLLEKGHGKKWVSMSTGAASLGNLEVHGAHGVAAYGISKGGLNWFTLAVHTSEDWLNAFAVHPGLVQTEMGNKGAQMMGLEEAPNTLEESTSKTIALIDGATRETASGRFFNSIDGSEFPW</sequence>
<organism evidence="4 5">
    <name type="scientific">Aspergillus steynii IBT 23096</name>
    <dbReference type="NCBI Taxonomy" id="1392250"/>
    <lineage>
        <taxon>Eukaryota</taxon>
        <taxon>Fungi</taxon>
        <taxon>Dikarya</taxon>
        <taxon>Ascomycota</taxon>
        <taxon>Pezizomycotina</taxon>
        <taxon>Eurotiomycetes</taxon>
        <taxon>Eurotiomycetidae</taxon>
        <taxon>Eurotiales</taxon>
        <taxon>Aspergillaceae</taxon>
        <taxon>Aspergillus</taxon>
        <taxon>Aspergillus subgen. Circumdati</taxon>
    </lineage>
</organism>
<dbReference type="Gene3D" id="3.40.50.720">
    <property type="entry name" value="NAD(P)-binding Rossmann-like Domain"/>
    <property type="match status" value="1"/>
</dbReference>
<evidence type="ECO:0000313" key="4">
    <source>
        <dbReference type="EMBL" id="PLB53362.1"/>
    </source>
</evidence>
<comment type="caution">
    <text evidence="4">The sequence shown here is derived from an EMBL/GenBank/DDBJ whole genome shotgun (WGS) entry which is preliminary data.</text>
</comment>
<dbReference type="InterPro" id="IPR051468">
    <property type="entry name" value="Fungal_SecMetab_SDRs"/>
</dbReference>
<dbReference type="RefSeq" id="XP_024708664.1">
    <property type="nucleotide sequence ID" value="XM_024850681.1"/>
</dbReference>
<reference evidence="4 5" key="1">
    <citation type="submission" date="2016-12" db="EMBL/GenBank/DDBJ databases">
        <title>The genomes of Aspergillus section Nigri reveals drivers in fungal speciation.</title>
        <authorList>
            <consortium name="DOE Joint Genome Institute"/>
            <person name="Vesth T.C."/>
            <person name="Nybo J."/>
            <person name="Theobald S."/>
            <person name="Brandl J."/>
            <person name="Frisvad J.C."/>
            <person name="Nielsen K.F."/>
            <person name="Lyhne E.K."/>
            <person name="Kogle M.E."/>
            <person name="Kuo A."/>
            <person name="Riley R."/>
            <person name="Clum A."/>
            <person name="Nolan M."/>
            <person name="Lipzen A."/>
            <person name="Salamov A."/>
            <person name="Henrissat B."/>
            <person name="Wiebenga A."/>
            <person name="De Vries R.P."/>
            <person name="Grigoriev I.V."/>
            <person name="Mortensen U.H."/>
            <person name="Andersen M.R."/>
            <person name="Baker S.E."/>
        </authorList>
    </citation>
    <scope>NUCLEOTIDE SEQUENCE [LARGE SCALE GENOMIC DNA]</scope>
    <source>
        <strain evidence="4 5">IBT 23096</strain>
    </source>
</reference>
<dbReference type="InterPro" id="IPR036291">
    <property type="entry name" value="NAD(P)-bd_dom_sf"/>
</dbReference>
<dbReference type="GO" id="GO:0005737">
    <property type="term" value="C:cytoplasm"/>
    <property type="evidence" value="ECO:0007669"/>
    <property type="project" value="TreeGrafter"/>
</dbReference>
<dbReference type="Pfam" id="PF00106">
    <property type="entry name" value="adh_short"/>
    <property type="match status" value="1"/>
</dbReference>
<dbReference type="PANTHER" id="PTHR43544:SF7">
    <property type="entry name" value="NADB-LER2"/>
    <property type="match status" value="1"/>
</dbReference>
<evidence type="ECO:0000313" key="5">
    <source>
        <dbReference type="Proteomes" id="UP000234275"/>
    </source>
</evidence>
<dbReference type="PANTHER" id="PTHR43544">
    <property type="entry name" value="SHORT-CHAIN DEHYDROGENASE/REDUCTASE"/>
    <property type="match status" value="1"/>
</dbReference>
<keyword evidence="5" id="KW-1185">Reference proteome</keyword>
<name>A0A2I2GKF2_9EURO</name>
<evidence type="ECO:0000256" key="2">
    <source>
        <dbReference type="ARBA" id="ARBA00022857"/>
    </source>
</evidence>
<dbReference type="VEuPathDB" id="FungiDB:P170DRAFT_445131"/>
<accession>A0A2I2GKF2</accession>
<protein>
    <submittedName>
        <fullName evidence="4">NAD(P)-binding protein</fullName>
    </submittedName>
</protein>
<evidence type="ECO:0000256" key="3">
    <source>
        <dbReference type="ARBA" id="ARBA00023002"/>
    </source>
</evidence>
<dbReference type="AlphaFoldDB" id="A0A2I2GKF2"/>
<comment type="similarity">
    <text evidence="1">Belongs to the short-chain dehydrogenases/reductases (SDR) family.</text>
</comment>
<dbReference type="STRING" id="1392250.A0A2I2GKF2"/>
<dbReference type="SUPFAM" id="SSF51735">
    <property type="entry name" value="NAD(P)-binding Rossmann-fold domains"/>
    <property type="match status" value="1"/>
</dbReference>
<dbReference type="GeneID" id="36558380"/>
<keyword evidence="2" id="KW-0521">NADP</keyword>
<dbReference type="PRINTS" id="PR00081">
    <property type="entry name" value="GDHRDH"/>
</dbReference>
<dbReference type="EMBL" id="MSFO01000002">
    <property type="protein sequence ID" value="PLB53362.1"/>
    <property type="molecule type" value="Genomic_DNA"/>
</dbReference>
<gene>
    <name evidence="4" type="ORF">P170DRAFT_445131</name>
</gene>
<dbReference type="InterPro" id="IPR002347">
    <property type="entry name" value="SDR_fam"/>
</dbReference>